<dbReference type="GO" id="GO:0016668">
    <property type="term" value="F:oxidoreductase activity, acting on a sulfur group of donors, NAD(P) as acceptor"/>
    <property type="evidence" value="ECO:0007669"/>
    <property type="project" value="InterPro"/>
</dbReference>
<proteinExistence type="inferred from homology"/>
<keyword evidence="5 10" id="KW-0560">Oxidoreductase</keyword>
<evidence type="ECO:0000256" key="9">
    <source>
        <dbReference type="PIRSR" id="PIRSR000350-4"/>
    </source>
</evidence>
<evidence type="ECO:0000313" key="14">
    <source>
        <dbReference type="Proteomes" id="UP000468901"/>
    </source>
</evidence>
<feature type="binding site" evidence="8">
    <location>
        <begin position="178"/>
        <end position="185"/>
    </location>
    <ligand>
        <name>NAD(+)</name>
        <dbReference type="ChEBI" id="CHEBI:57540"/>
    </ligand>
</feature>
<reference evidence="13 14" key="1">
    <citation type="submission" date="2019-09" db="EMBL/GenBank/DDBJ databases">
        <title>Parvibaculum sedimenti sp. nov., isolated from sediment.</title>
        <authorList>
            <person name="Wang Y."/>
        </authorList>
    </citation>
    <scope>NUCLEOTIDE SEQUENCE [LARGE SCALE GENOMIC DNA]</scope>
    <source>
        <strain evidence="13 14">HXT-9</strain>
    </source>
</reference>
<evidence type="ECO:0000256" key="3">
    <source>
        <dbReference type="ARBA" id="ARBA00022827"/>
    </source>
</evidence>
<keyword evidence="14" id="KW-1185">Reference proteome</keyword>
<dbReference type="InterPro" id="IPR004099">
    <property type="entry name" value="Pyr_nucl-diS_OxRdtase_dimer"/>
</dbReference>
<keyword evidence="6" id="KW-1015">Disulfide bond</keyword>
<evidence type="ECO:0000256" key="7">
    <source>
        <dbReference type="ARBA" id="ARBA00023284"/>
    </source>
</evidence>
<protein>
    <submittedName>
        <fullName evidence="13">Dihydrolipoamide dehydrogenase</fullName>
    </submittedName>
</protein>
<dbReference type="GO" id="GO:0050660">
    <property type="term" value="F:flavin adenine dinucleotide binding"/>
    <property type="evidence" value="ECO:0007669"/>
    <property type="project" value="TreeGrafter"/>
</dbReference>
<evidence type="ECO:0000259" key="12">
    <source>
        <dbReference type="Pfam" id="PF07992"/>
    </source>
</evidence>
<evidence type="ECO:0000256" key="2">
    <source>
        <dbReference type="ARBA" id="ARBA00022630"/>
    </source>
</evidence>
<dbReference type="GO" id="GO:0003955">
    <property type="term" value="F:NAD(P)H dehydrogenase (quinone) activity"/>
    <property type="evidence" value="ECO:0007669"/>
    <property type="project" value="TreeGrafter"/>
</dbReference>
<accession>A0A6N6VSE4</accession>
<evidence type="ECO:0000256" key="8">
    <source>
        <dbReference type="PIRSR" id="PIRSR000350-3"/>
    </source>
</evidence>
<dbReference type="Gene3D" id="3.30.390.30">
    <property type="match status" value="1"/>
</dbReference>
<dbReference type="InterPro" id="IPR012999">
    <property type="entry name" value="Pyr_OxRdtase_I_AS"/>
</dbReference>
<feature type="domain" description="Pyridine nucleotide-disulphide oxidoreductase dimerisation" evidence="11">
    <location>
        <begin position="342"/>
        <end position="449"/>
    </location>
</feature>
<dbReference type="PRINTS" id="PR00411">
    <property type="entry name" value="PNDRDTASEI"/>
</dbReference>
<feature type="binding site" evidence="8">
    <location>
        <position position="307"/>
    </location>
    <ligand>
        <name>FAD</name>
        <dbReference type="ChEBI" id="CHEBI:57692"/>
    </ligand>
</feature>
<keyword evidence="8" id="KW-0547">Nucleotide-binding</keyword>
<dbReference type="EMBL" id="WESC01000001">
    <property type="protein sequence ID" value="KAB7742894.1"/>
    <property type="molecule type" value="Genomic_DNA"/>
</dbReference>
<dbReference type="PROSITE" id="PS00076">
    <property type="entry name" value="PYRIDINE_REDOX_1"/>
    <property type="match status" value="1"/>
</dbReference>
<dbReference type="AlphaFoldDB" id="A0A6N6VSE4"/>
<dbReference type="SUPFAM" id="SSF55424">
    <property type="entry name" value="FAD/NAD-linked reductases, dimerisation (C-terminal) domain"/>
    <property type="match status" value="1"/>
</dbReference>
<dbReference type="SUPFAM" id="SSF51905">
    <property type="entry name" value="FAD/NAD(P)-binding domain"/>
    <property type="match status" value="1"/>
</dbReference>
<evidence type="ECO:0000256" key="6">
    <source>
        <dbReference type="ARBA" id="ARBA00023157"/>
    </source>
</evidence>
<dbReference type="InterPro" id="IPR016156">
    <property type="entry name" value="FAD/NAD-linked_Rdtase_dimer_sf"/>
</dbReference>
<comment type="similarity">
    <text evidence="1 10">Belongs to the class-I pyridine nucleotide-disulfide oxidoreductase family.</text>
</comment>
<evidence type="ECO:0000256" key="4">
    <source>
        <dbReference type="ARBA" id="ARBA00022857"/>
    </source>
</evidence>
<evidence type="ECO:0000313" key="13">
    <source>
        <dbReference type="EMBL" id="KAB7742894.1"/>
    </source>
</evidence>
<dbReference type="PIRSF" id="PIRSF000350">
    <property type="entry name" value="Mercury_reductase_MerA"/>
    <property type="match status" value="1"/>
</dbReference>
<keyword evidence="8" id="KW-0520">NAD</keyword>
<sequence>MTNKIKADICIIGAGSGGLSVAAGAAQMGARTVLIERGEMGGDCLNTGCVPSKALIAAGAHAYMMGEGEAFGIAPVTPQIDFAKVNAHVKGVIAAIAPNDSVARFEGLGVTVIKDHARFKDARTVIAGNKEIHARRFVIATGSHPAIPSIPGLDTVPFLTNETIFDQTERPDHLIVIGGGPIGMEMAQAHHRLGCKVTVIEAAKALAKDDPELTALVIDRLIREGVEILESVKVTGVAGAAGRISVTVEEASGRRVIEGSHLLVATGRKPSVDGLDLDKAGIVADAHGIKVDDRLRTANKRVFAIGDVIGGMQFTHVANYHAGIVIRNALFRLPAKVDYGAIPYVTYTDPELAHVGETEAEARARHMKINVLRWHLAENDRAQATHETDGLIKVITDVHGRVLGCTIVAPHAGELILPWVLAKSQALKLSAMAGIVAPYPTLSEISKRAASSYYTPTLFSMKTRALVRFLGLFG</sequence>
<organism evidence="13 14">
    <name type="scientific">Parvibaculum sedimenti</name>
    <dbReference type="NCBI Taxonomy" id="2608632"/>
    <lineage>
        <taxon>Bacteria</taxon>
        <taxon>Pseudomonadati</taxon>
        <taxon>Pseudomonadota</taxon>
        <taxon>Alphaproteobacteria</taxon>
        <taxon>Hyphomicrobiales</taxon>
        <taxon>Parvibaculaceae</taxon>
        <taxon>Parvibaculum</taxon>
    </lineage>
</organism>
<evidence type="ECO:0000256" key="1">
    <source>
        <dbReference type="ARBA" id="ARBA00007532"/>
    </source>
</evidence>
<keyword evidence="2 10" id="KW-0285">Flavoprotein</keyword>
<dbReference type="Gene3D" id="3.50.50.60">
    <property type="entry name" value="FAD/NAD(P)-binding domain"/>
    <property type="match status" value="2"/>
</dbReference>
<comment type="caution">
    <text evidence="13">The sequence shown here is derived from an EMBL/GenBank/DDBJ whole genome shotgun (WGS) entry which is preliminary data.</text>
</comment>
<dbReference type="InterPro" id="IPR023753">
    <property type="entry name" value="FAD/NAD-binding_dom"/>
</dbReference>
<dbReference type="PRINTS" id="PR00368">
    <property type="entry name" value="FADPNR"/>
</dbReference>
<feature type="binding site" evidence="8">
    <location>
        <position position="53"/>
    </location>
    <ligand>
        <name>FAD</name>
        <dbReference type="ChEBI" id="CHEBI:57692"/>
    </ligand>
</feature>
<dbReference type="Proteomes" id="UP000468901">
    <property type="component" value="Unassembled WGS sequence"/>
</dbReference>
<feature type="binding site" evidence="8">
    <location>
        <begin position="141"/>
        <end position="143"/>
    </location>
    <ligand>
        <name>FAD</name>
        <dbReference type="ChEBI" id="CHEBI:57692"/>
    </ligand>
</feature>
<dbReference type="InterPro" id="IPR001100">
    <property type="entry name" value="Pyr_nuc-diS_OxRdtase"/>
</dbReference>
<keyword evidence="7 10" id="KW-0676">Redox-active center</keyword>
<dbReference type="Pfam" id="PF07992">
    <property type="entry name" value="Pyr_redox_2"/>
    <property type="match status" value="1"/>
</dbReference>
<keyword evidence="4" id="KW-0521">NADP</keyword>
<feature type="binding site" evidence="8">
    <location>
        <position position="201"/>
    </location>
    <ligand>
        <name>NAD(+)</name>
        <dbReference type="ChEBI" id="CHEBI:57540"/>
    </ligand>
</feature>
<dbReference type="FunFam" id="3.30.390.30:FF:000001">
    <property type="entry name" value="Dihydrolipoyl dehydrogenase"/>
    <property type="match status" value="1"/>
</dbReference>
<dbReference type="PANTHER" id="PTHR43014:SF2">
    <property type="entry name" value="MERCURIC REDUCTASE"/>
    <property type="match status" value="1"/>
</dbReference>
<feature type="domain" description="FAD/NAD(P)-binding" evidence="12">
    <location>
        <begin position="8"/>
        <end position="321"/>
    </location>
</feature>
<evidence type="ECO:0000256" key="10">
    <source>
        <dbReference type="RuleBase" id="RU003691"/>
    </source>
</evidence>
<dbReference type="PANTHER" id="PTHR43014">
    <property type="entry name" value="MERCURIC REDUCTASE"/>
    <property type="match status" value="1"/>
</dbReference>
<dbReference type="Pfam" id="PF02852">
    <property type="entry name" value="Pyr_redox_dim"/>
    <property type="match status" value="1"/>
</dbReference>
<gene>
    <name evidence="13" type="ORF">F2P47_01860</name>
</gene>
<dbReference type="InterPro" id="IPR036188">
    <property type="entry name" value="FAD/NAD-bd_sf"/>
</dbReference>
<feature type="disulfide bond" description="Redox-active" evidence="9">
    <location>
        <begin position="44"/>
        <end position="49"/>
    </location>
</feature>
<comment type="cofactor">
    <cofactor evidence="8">
        <name>FAD</name>
        <dbReference type="ChEBI" id="CHEBI:57692"/>
    </cofactor>
    <text evidence="8">Binds 1 FAD per subunit.</text>
</comment>
<name>A0A6N6VSE4_9HYPH</name>
<feature type="binding site" evidence="8">
    <location>
        <position position="267"/>
    </location>
    <ligand>
        <name>NAD(+)</name>
        <dbReference type="ChEBI" id="CHEBI:57540"/>
    </ligand>
</feature>
<evidence type="ECO:0000259" key="11">
    <source>
        <dbReference type="Pfam" id="PF02852"/>
    </source>
</evidence>
<dbReference type="RefSeq" id="WP_152214445.1">
    <property type="nucleotide sequence ID" value="NZ_JBAQYD010000131.1"/>
</dbReference>
<keyword evidence="3 8" id="KW-0274">FAD</keyword>
<evidence type="ECO:0000256" key="5">
    <source>
        <dbReference type="ARBA" id="ARBA00023002"/>
    </source>
</evidence>